<organism evidence="2 3">
    <name type="scientific">Podospora pseudopauciseta</name>
    <dbReference type="NCBI Taxonomy" id="2093780"/>
    <lineage>
        <taxon>Eukaryota</taxon>
        <taxon>Fungi</taxon>
        <taxon>Dikarya</taxon>
        <taxon>Ascomycota</taxon>
        <taxon>Pezizomycotina</taxon>
        <taxon>Sordariomycetes</taxon>
        <taxon>Sordariomycetidae</taxon>
        <taxon>Sordariales</taxon>
        <taxon>Podosporaceae</taxon>
        <taxon>Podospora</taxon>
    </lineage>
</organism>
<dbReference type="EMBL" id="JAFFHB010000002">
    <property type="protein sequence ID" value="KAK4669104.1"/>
    <property type="molecule type" value="Genomic_DNA"/>
</dbReference>
<evidence type="ECO:0000313" key="2">
    <source>
        <dbReference type="EMBL" id="KAK4669104.1"/>
    </source>
</evidence>
<accession>A0ABR0HMD5</accession>
<keyword evidence="3" id="KW-1185">Reference proteome</keyword>
<dbReference type="Proteomes" id="UP001326199">
    <property type="component" value="Unassembled WGS sequence"/>
</dbReference>
<proteinExistence type="predicted"/>
<dbReference type="RefSeq" id="XP_062767775.1">
    <property type="nucleotide sequence ID" value="XM_062905498.1"/>
</dbReference>
<name>A0ABR0HMD5_9PEZI</name>
<evidence type="ECO:0000313" key="3">
    <source>
        <dbReference type="Proteomes" id="UP001326199"/>
    </source>
</evidence>
<dbReference type="GeneID" id="87925477"/>
<feature type="region of interest" description="Disordered" evidence="1">
    <location>
        <begin position="1"/>
        <end position="51"/>
    </location>
</feature>
<evidence type="ECO:0000256" key="1">
    <source>
        <dbReference type="SAM" id="MobiDB-lite"/>
    </source>
</evidence>
<protein>
    <submittedName>
        <fullName evidence="2">Uncharacterized protein</fullName>
    </submittedName>
</protein>
<comment type="caution">
    <text evidence="2">The sequence shown here is derived from an EMBL/GenBank/DDBJ whole genome shotgun (WGS) entry which is preliminary data.</text>
</comment>
<reference evidence="2 3" key="1">
    <citation type="journal article" date="2023" name="bioRxiv">
        <title>High-quality genome assemblies of four members of thePodospora anserinaspecies complex.</title>
        <authorList>
            <person name="Ament-Velasquez S.L."/>
            <person name="Vogan A.A."/>
            <person name="Wallerman O."/>
            <person name="Hartmann F."/>
            <person name="Gautier V."/>
            <person name="Silar P."/>
            <person name="Giraud T."/>
            <person name="Johannesson H."/>
        </authorList>
    </citation>
    <scope>NUCLEOTIDE SEQUENCE [LARGE SCALE GENOMIC DNA]</scope>
    <source>
        <strain evidence="2 3">CBS 411.78</strain>
    </source>
</reference>
<sequence length="125" mass="13793">MSDPTQNNVPPRPSRAERTTTSCGECRRRKQRTIERRSGGGRSSGSNTPACLLHLHSTTTSEPWSLRGRKHQALFDTPKAAFSSRFAMAQNARARGNGSSCWLARIRHTGTLSHGTVNSPVRLEH</sequence>
<gene>
    <name evidence="2" type="ORF">QC763_0029100</name>
</gene>